<dbReference type="KEGG" id="sur:STAUR_6827"/>
<dbReference type="InterPro" id="IPR030916">
    <property type="entry name" value="ELWxxDGT_rpt"/>
</dbReference>
<organism evidence="3 5">
    <name type="scientific">Stigmatella aurantiaca (strain DW4/3-1)</name>
    <dbReference type="NCBI Taxonomy" id="378806"/>
    <lineage>
        <taxon>Bacteria</taxon>
        <taxon>Pseudomonadati</taxon>
        <taxon>Myxococcota</taxon>
        <taxon>Myxococcia</taxon>
        <taxon>Myxococcales</taxon>
        <taxon>Cystobacterineae</taxon>
        <taxon>Archangiaceae</taxon>
        <taxon>Stigmatella</taxon>
    </lineage>
</organism>
<dbReference type="HOGENOM" id="CLU_043792_0_0_7"/>
<proteinExistence type="predicted"/>
<dbReference type="EMBL" id="CP002271">
    <property type="protein sequence ID" value="ADO74584.1"/>
    <property type="molecule type" value="Genomic_DNA"/>
</dbReference>
<dbReference type="STRING" id="378806.STAUR_6827"/>
<gene>
    <name evidence="2" type="ordered locus">STAUR_6827</name>
    <name evidence="3" type="ORF">STIAU_8229</name>
</gene>
<evidence type="ECO:0000313" key="2">
    <source>
        <dbReference type="EMBL" id="ADO74584.1"/>
    </source>
</evidence>
<evidence type="ECO:0000313" key="3">
    <source>
        <dbReference type="EMBL" id="EAU63319.1"/>
    </source>
</evidence>
<dbReference type="EMBL" id="AAMD01000170">
    <property type="protein sequence ID" value="EAU63319.1"/>
    <property type="molecule type" value="Genomic_DNA"/>
</dbReference>
<sequence length="532" mass="56414">MQQVAAGVGQWGGVWQGRRRRRWALVAALSLTACGGMGPQGEPEALTAVPEQARPSSEAGGGESLGQACSLDVGTARRVKEVLPPGSGAARYDGPGSKVEFKGRLYFSLYRQNSPRELWQSDGTETGTFSIKEFPLSSSGGPEQLTPAQDQLFFVADDPAHGRELWVSDGTSVGTRLVADLTPGAEGSSLNLLAGLGQRLAFIRGQTGTSPTPSRFQLWASQGTLLETAPLVDLGEGVEGNNWQRIRMGNAVLFFFRSPRGNTLWRTDGTVSGTAALRLLDSGPESAHVQDVRAEGGTAFFTLIEPDGATEIWRTDGSAGGTVRLHTLGGDHRVSRLLGRIGPSLFVVGTDTRNQRMSLFQLSAEVPGGREPVLTLPNPYASQPDAFPYFIDVASSGGKLFFATAIGSPGPAPRTTQLWVTNGTSAGTVLLREPVSNSDEYVPLVQSVADNLVLFPVYEGGPEPWVTDGTVSGTRAVAYAGAGGRPSAPGLFTRVGQDLFFSARDSSEHNQLWSVPLLSTCTAEEREGPGRR</sequence>
<keyword evidence="4" id="KW-1185">Reference proteome</keyword>
<accession>Q08S49</accession>
<dbReference type="eggNOG" id="COG0823">
    <property type="taxonomic scope" value="Bacteria"/>
</dbReference>
<dbReference type="PATRIC" id="fig|378806.16.peg.2190"/>
<dbReference type="AlphaFoldDB" id="Q08S49"/>
<evidence type="ECO:0000313" key="4">
    <source>
        <dbReference type="Proteomes" id="UP000001351"/>
    </source>
</evidence>
<feature type="region of interest" description="Disordered" evidence="1">
    <location>
        <begin position="37"/>
        <end position="67"/>
    </location>
</feature>
<evidence type="ECO:0000313" key="5">
    <source>
        <dbReference type="Proteomes" id="UP000032702"/>
    </source>
</evidence>
<evidence type="ECO:0000256" key="1">
    <source>
        <dbReference type="SAM" id="MobiDB-lite"/>
    </source>
</evidence>
<protein>
    <submittedName>
        <fullName evidence="2">Conserved uncharacterized protein</fullName>
    </submittedName>
</protein>
<reference evidence="3 5" key="1">
    <citation type="submission" date="2006-04" db="EMBL/GenBank/DDBJ databases">
        <authorList>
            <person name="Nierman W.C."/>
        </authorList>
    </citation>
    <scope>NUCLEOTIDE SEQUENCE [LARGE SCALE GENOMIC DNA]</scope>
    <source>
        <strain evidence="3 5">DW4/3-1</strain>
    </source>
</reference>
<dbReference type="Proteomes" id="UP000032702">
    <property type="component" value="Unassembled WGS sequence"/>
</dbReference>
<reference evidence="2 4" key="2">
    <citation type="journal article" date="2011" name="Mol. Biol. Evol.">
        <title>Comparative genomic analysis of fruiting body formation in Myxococcales.</title>
        <authorList>
            <person name="Huntley S."/>
            <person name="Hamann N."/>
            <person name="Wegener-Feldbrugge S."/>
            <person name="Treuner-Lange A."/>
            <person name="Kube M."/>
            <person name="Reinhardt R."/>
            <person name="Klages S."/>
            <person name="Muller R."/>
            <person name="Ronning C.M."/>
            <person name="Nierman W.C."/>
            <person name="Sogaard-Andersen L."/>
        </authorList>
    </citation>
    <scope>NUCLEOTIDE SEQUENCE [LARGE SCALE GENOMIC DNA]</scope>
    <source>
        <strain evidence="2 4">DW4/3-1</strain>
    </source>
</reference>
<dbReference type="OrthoDB" id="5242130at2"/>
<name>Q08S49_STIAD</name>
<dbReference type="NCBIfam" id="TIGR04534">
    <property type="entry name" value="ELWxxDGT_rpt"/>
    <property type="match status" value="1"/>
</dbReference>
<dbReference type="RefSeq" id="WP_002617884.1">
    <property type="nucleotide sequence ID" value="NC_014623.1"/>
</dbReference>
<dbReference type="Proteomes" id="UP000001351">
    <property type="component" value="Chromosome"/>
</dbReference>